<reference evidence="2 3" key="1">
    <citation type="submission" date="2017-09" db="EMBL/GenBank/DDBJ databases">
        <title>Depth-based differentiation of microbial function through sediment-hosted aquifers and enrichment of novel symbionts in the deep terrestrial subsurface.</title>
        <authorList>
            <person name="Probst A.J."/>
            <person name="Ladd B."/>
            <person name="Jarett J.K."/>
            <person name="Geller-Mcgrath D.E."/>
            <person name="Sieber C.M."/>
            <person name="Emerson J.B."/>
            <person name="Anantharaman K."/>
            <person name="Thomas B.C."/>
            <person name="Malmstrom R."/>
            <person name="Stieglmeier M."/>
            <person name="Klingl A."/>
            <person name="Woyke T."/>
            <person name="Ryan C.M."/>
            <person name="Banfield J.F."/>
        </authorList>
    </citation>
    <scope>NUCLEOTIDE SEQUENCE [LARGE SCALE GENOMIC DNA]</scope>
    <source>
        <strain evidence="2">CG11_big_fil_rev_8_21_14_0_20_35_14</strain>
    </source>
</reference>
<comment type="caution">
    <text evidence="2">The sequence shown here is derived from an EMBL/GenBank/DDBJ whole genome shotgun (WGS) entry which is preliminary data.</text>
</comment>
<accession>A0A2H0NA21</accession>
<protein>
    <recommendedName>
        <fullName evidence="1">Nudix hydrolase domain-containing protein</fullName>
    </recommendedName>
</protein>
<dbReference type="Pfam" id="PF00293">
    <property type="entry name" value="NUDIX"/>
    <property type="match status" value="1"/>
</dbReference>
<dbReference type="PANTHER" id="PTHR43736">
    <property type="entry name" value="ADP-RIBOSE PYROPHOSPHATASE"/>
    <property type="match status" value="1"/>
</dbReference>
<dbReference type="SUPFAM" id="SSF55811">
    <property type="entry name" value="Nudix"/>
    <property type="match status" value="1"/>
</dbReference>
<dbReference type="Proteomes" id="UP000229893">
    <property type="component" value="Unassembled WGS sequence"/>
</dbReference>
<evidence type="ECO:0000313" key="2">
    <source>
        <dbReference type="EMBL" id="PIR04946.1"/>
    </source>
</evidence>
<organism evidence="2 3">
    <name type="scientific">Candidatus Liptonbacteria bacterium CG11_big_fil_rev_8_21_14_0_20_35_14</name>
    <dbReference type="NCBI Taxonomy" id="1974634"/>
    <lineage>
        <taxon>Bacteria</taxon>
        <taxon>Candidatus Liptoniibacteriota</taxon>
    </lineage>
</organism>
<dbReference type="EMBL" id="PCWO01000027">
    <property type="protein sequence ID" value="PIR04946.1"/>
    <property type="molecule type" value="Genomic_DNA"/>
</dbReference>
<dbReference type="AlphaFoldDB" id="A0A2H0NA21"/>
<dbReference type="InterPro" id="IPR015797">
    <property type="entry name" value="NUDIX_hydrolase-like_dom_sf"/>
</dbReference>
<name>A0A2H0NA21_9BACT</name>
<evidence type="ECO:0000313" key="3">
    <source>
        <dbReference type="Proteomes" id="UP000229893"/>
    </source>
</evidence>
<dbReference type="CDD" id="cd02883">
    <property type="entry name" value="NUDIX_Hydrolase"/>
    <property type="match status" value="1"/>
</dbReference>
<sequence>MENIKIKVSVLVNNNKDEVLLIKEKISKKPLPLWNIIKGTYGDNGSETLIEAAKRECLEEAGIEVDIKNLINISLVNSEEDIKIQFNFLGVIKGEKITLAPINDQISRLENITDIKWFSKEEIKNMSKESFISNRTFEVLNSWIKGEKNSLDLIKVIKE</sequence>
<dbReference type="PANTHER" id="PTHR43736:SF1">
    <property type="entry name" value="DIHYDRONEOPTERIN TRIPHOSPHATE DIPHOSPHATASE"/>
    <property type="match status" value="1"/>
</dbReference>
<dbReference type="Gene3D" id="3.90.79.10">
    <property type="entry name" value="Nucleoside Triphosphate Pyrophosphohydrolase"/>
    <property type="match status" value="1"/>
</dbReference>
<gene>
    <name evidence="2" type="ORF">COV57_01770</name>
</gene>
<feature type="domain" description="Nudix hydrolase" evidence="1">
    <location>
        <begin position="3"/>
        <end position="141"/>
    </location>
</feature>
<evidence type="ECO:0000259" key="1">
    <source>
        <dbReference type="PROSITE" id="PS51462"/>
    </source>
</evidence>
<proteinExistence type="predicted"/>
<dbReference type="InterPro" id="IPR000086">
    <property type="entry name" value="NUDIX_hydrolase_dom"/>
</dbReference>
<dbReference type="PROSITE" id="PS51462">
    <property type="entry name" value="NUDIX"/>
    <property type="match status" value="1"/>
</dbReference>